<evidence type="ECO:0000313" key="1">
    <source>
        <dbReference type="EMBL" id="GGB28008.1"/>
    </source>
</evidence>
<proteinExistence type="predicted"/>
<comment type="caution">
    <text evidence="1">The sequence shown here is derived from an EMBL/GenBank/DDBJ whole genome shotgun (WGS) entry which is preliminary data.</text>
</comment>
<name>A0A916T2U9_9MICO</name>
<organism evidence="1 2">
    <name type="scientific">Flexivirga endophytica</name>
    <dbReference type="NCBI Taxonomy" id="1849103"/>
    <lineage>
        <taxon>Bacteria</taxon>
        <taxon>Bacillati</taxon>
        <taxon>Actinomycetota</taxon>
        <taxon>Actinomycetes</taxon>
        <taxon>Micrococcales</taxon>
        <taxon>Dermacoccaceae</taxon>
        <taxon>Flexivirga</taxon>
    </lineage>
</organism>
<reference evidence="1" key="2">
    <citation type="submission" date="2020-09" db="EMBL/GenBank/DDBJ databases">
        <authorList>
            <person name="Sun Q."/>
            <person name="Zhou Y."/>
        </authorList>
    </citation>
    <scope>NUCLEOTIDE SEQUENCE</scope>
    <source>
        <strain evidence="1">CGMCC 1.15085</strain>
    </source>
</reference>
<dbReference type="Proteomes" id="UP000636793">
    <property type="component" value="Unassembled WGS sequence"/>
</dbReference>
<dbReference type="AlphaFoldDB" id="A0A916T2U9"/>
<keyword evidence="2" id="KW-1185">Reference proteome</keyword>
<dbReference type="EMBL" id="BMHI01000003">
    <property type="protein sequence ID" value="GGB28008.1"/>
    <property type="molecule type" value="Genomic_DNA"/>
</dbReference>
<dbReference type="RefSeq" id="WP_188836676.1">
    <property type="nucleotide sequence ID" value="NZ_BMHI01000003.1"/>
</dbReference>
<sequence>MRWYWGTLLALHDMKIHGVRHLQHRGWQRAVTVDTSETTKSFDGTPDPEAHIFSFELVRHDSSQPWRIIDFGEG</sequence>
<gene>
    <name evidence="1" type="ORF">GCM10011492_17820</name>
</gene>
<protein>
    <submittedName>
        <fullName evidence="1">Uncharacterized protein</fullName>
    </submittedName>
</protein>
<accession>A0A916T2U9</accession>
<reference evidence="1" key="1">
    <citation type="journal article" date="2014" name="Int. J. Syst. Evol. Microbiol.">
        <title>Complete genome sequence of Corynebacterium casei LMG S-19264T (=DSM 44701T), isolated from a smear-ripened cheese.</title>
        <authorList>
            <consortium name="US DOE Joint Genome Institute (JGI-PGF)"/>
            <person name="Walter F."/>
            <person name="Albersmeier A."/>
            <person name="Kalinowski J."/>
            <person name="Ruckert C."/>
        </authorList>
    </citation>
    <scope>NUCLEOTIDE SEQUENCE</scope>
    <source>
        <strain evidence="1">CGMCC 1.15085</strain>
    </source>
</reference>
<evidence type="ECO:0000313" key="2">
    <source>
        <dbReference type="Proteomes" id="UP000636793"/>
    </source>
</evidence>